<dbReference type="GO" id="GO:0006508">
    <property type="term" value="P:proteolysis"/>
    <property type="evidence" value="ECO:0007669"/>
    <property type="project" value="UniProtKB-KW"/>
</dbReference>
<feature type="transmembrane region" description="Helical" evidence="1">
    <location>
        <begin position="121"/>
        <end position="139"/>
    </location>
</feature>
<feature type="transmembrane region" description="Helical" evidence="1">
    <location>
        <begin position="12"/>
        <end position="30"/>
    </location>
</feature>
<comment type="caution">
    <text evidence="3">The sequence shown here is derived from an EMBL/GenBank/DDBJ whole genome shotgun (WGS) entry which is preliminary data.</text>
</comment>
<keyword evidence="1" id="KW-0812">Transmembrane</keyword>
<keyword evidence="1" id="KW-1133">Transmembrane helix</keyword>
<keyword evidence="4" id="KW-1185">Reference proteome</keyword>
<evidence type="ECO:0000259" key="2">
    <source>
        <dbReference type="Pfam" id="PF02517"/>
    </source>
</evidence>
<dbReference type="GO" id="GO:0004175">
    <property type="term" value="F:endopeptidase activity"/>
    <property type="evidence" value="ECO:0007669"/>
    <property type="project" value="UniProtKB-ARBA"/>
</dbReference>
<accession>E9SBZ3</accession>
<feature type="domain" description="CAAX prenyl protease 2/Lysostaphin resistance protein A-like" evidence="2">
    <location>
        <begin position="120"/>
        <end position="216"/>
    </location>
</feature>
<feature type="transmembrane region" description="Helical" evidence="1">
    <location>
        <begin position="42"/>
        <end position="62"/>
    </location>
</feature>
<dbReference type="InterPro" id="IPR003675">
    <property type="entry name" value="Rce1/LyrA-like_dom"/>
</dbReference>
<feature type="transmembrane region" description="Helical" evidence="1">
    <location>
        <begin position="151"/>
        <end position="169"/>
    </location>
</feature>
<reference evidence="3 4" key="1">
    <citation type="submission" date="2011-02" db="EMBL/GenBank/DDBJ databases">
        <authorList>
            <person name="Nelson K.E."/>
            <person name="Sutton G."/>
            <person name="Torralba M."/>
            <person name="Durkin S."/>
            <person name="Harkins D."/>
            <person name="Montgomery R."/>
            <person name="Ziemer C."/>
            <person name="Klaassens E."/>
            <person name="Ocuiv P."/>
            <person name="Morrison M."/>
        </authorList>
    </citation>
    <scope>NUCLEOTIDE SEQUENCE [LARGE SCALE GENOMIC DNA]</scope>
    <source>
        <strain evidence="3 4">8</strain>
    </source>
</reference>
<evidence type="ECO:0000313" key="3">
    <source>
        <dbReference type="EMBL" id="EGC03125.1"/>
    </source>
</evidence>
<evidence type="ECO:0000256" key="1">
    <source>
        <dbReference type="SAM" id="Phobius"/>
    </source>
</evidence>
<keyword evidence="3" id="KW-0378">Hydrolase</keyword>
<name>E9SBZ3_RUMAL</name>
<dbReference type="EMBL" id="ADKM02000075">
    <property type="protein sequence ID" value="EGC03125.1"/>
    <property type="molecule type" value="Genomic_DNA"/>
</dbReference>
<dbReference type="OrthoDB" id="9782250at2"/>
<keyword evidence="1" id="KW-0472">Membrane</keyword>
<proteinExistence type="predicted"/>
<dbReference type="GO" id="GO:0080120">
    <property type="term" value="P:CAAX-box protein maturation"/>
    <property type="evidence" value="ECO:0007669"/>
    <property type="project" value="UniProtKB-ARBA"/>
</dbReference>
<feature type="transmembrane region" description="Helical" evidence="1">
    <location>
        <begin position="82"/>
        <end position="101"/>
    </location>
</feature>
<gene>
    <name evidence="3" type="ORF">CUS_6809</name>
</gene>
<protein>
    <submittedName>
        <fullName evidence="3">CAAX amino terminal protease family protein</fullName>
    </submittedName>
</protein>
<sequence length="220" mass="25672">MKQNVRLIAASYYLVLYVLWAILECVIVPKLELQTNHVYIDIIKEIICKILFWFIPALLLILRYSDQMFFKKSELLGNSKKAVDYIPMCIFIILFTAWFLIPNYYQNGTIVINRSFNAEAALSAIFAGITEEMVFRGLLLNSALKDRRTWVVFSGNAVMFLLIHFPIWIREGIFVTYMTNIVFLQLIALSLIFSWTFVKSRNILTAIILHAYWDLLCCML</sequence>
<feature type="transmembrane region" description="Helical" evidence="1">
    <location>
        <begin position="175"/>
        <end position="198"/>
    </location>
</feature>
<dbReference type="Proteomes" id="UP000004259">
    <property type="component" value="Unassembled WGS sequence"/>
</dbReference>
<evidence type="ECO:0000313" key="4">
    <source>
        <dbReference type="Proteomes" id="UP000004259"/>
    </source>
</evidence>
<dbReference type="eggNOG" id="COG1266">
    <property type="taxonomic scope" value="Bacteria"/>
</dbReference>
<organism evidence="3 4">
    <name type="scientific">Ruminococcus albus 8</name>
    <dbReference type="NCBI Taxonomy" id="246199"/>
    <lineage>
        <taxon>Bacteria</taxon>
        <taxon>Bacillati</taxon>
        <taxon>Bacillota</taxon>
        <taxon>Clostridia</taxon>
        <taxon>Eubacteriales</taxon>
        <taxon>Oscillospiraceae</taxon>
        <taxon>Ruminococcus</taxon>
    </lineage>
</organism>
<keyword evidence="3" id="KW-0645">Protease</keyword>
<dbReference type="AlphaFoldDB" id="E9SBZ3"/>
<dbReference type="STRING" id="246199.CUS_6809"/>
<dbReference type="Pfam" id="PF02517">
    <property type="entry name" value="Rce1-like"/>
    <property type="match status" value="1"/>
</dbReference>